<evidence type="ECO:0000256" key="5">
    <source>
        <dbReference type="ARBA" id="ARBA00023136"/>
    </source>
</evidence>
<comment type="subcellular location">
    <subcellularLocation>
        <location evidence="1">Cell membrane</location>
        <topology evidence="1">Multi-pass membrane protein</topology>
    </subcellularLocation>
</comment>
<dbReference type="Proteomes" id="UP000027946">
    <property type="component" value="Unassembled WGS sequence"/>
</dbReference>
<dbReference type="GO" id="GO:0005886">
    <property type="term" value="C:plasma membrane"/>
    <property type="evidence" value="ECO:0007669"/>
    <property type="project" value="UniProtKB-SubCell"/>
</dbReference>
<evidence type="ECO:0000256" key="2">
    <source>
        <dbReference type="ARBA" id="ARBA00022475"/>
    </source>
</evidence>
<dbReference type="EMBL" id="JJMM01000026">
    <property type="protein sequence ID" value="KDR94002.1"/>
    <property type="molecule type" value="Genomic_DNA"/>
</dbReference>
<evidence type="ECO:0000313" key="8">
    <source>
        <dbReference type="Proteomes" id="UP000027946"/>
    </source>
</evidence>
<name>A0A069RIC4_PEPLI</name>
<reference evidence="7 8" key="1">
    <citation type="submission" date="2014-03" db="EMBL/GenBank/DDBJ databases">
        <title>Genome sequence of Clostridium litorale W6, DSM 5388.</title>
        <authorList>
            <person name="Poehlein A."/>
            <person name="Jagirdar A."/>
            <person name="Khonsari B."/>
            <person name="Chibani C.M."/>
            <person name="Gutierrez Gutierrez D.A."/>
            <person name="Davydova E."/>
            <person name="Alghaithi H.S."/>
            <person name="Nair K.P."/>
            <person name="Dhamotharan K."/>
            <person name="Chandran L."/>
            <person name="G W."/>
            <person name="Daniel R."/>
        </authorList>
    </citation>
    <scope>NUCLEOTIDE SEQUENCE [LARGE SCALE GENOMIC DNA]</scope>
    <source>
        <strain evidence="7 8">W6</strain>
    </source>
</reference>
<dbReference type="InterPro" id="IPR018385">
    <property type="entry name" value="C4_dicarb_anaerob_car-like"/>
</dbReference>
<evidence type="ECO:0000313" key="7">
    <source>
        <dbReference type="EMBL" id="KDR94002.1"/>
    </source>
</evidence>
<accession>A0A069RIC4</accession>
<evidence type="ECO:0000256" key="3">
    <source>
        <dbReference type="ARBA" id="ARBA00022692"/>
    </source>
</evidence>
<dbReference type="OrthoDB" id="255482at2"/>
<dbReference type="RefSeq" id="WP_038267748.1">
    <property type="nucleotide sequence ID" value="NZ_FSRH01000003.1"/>
</dbReference>
<evidence type="ECO:0000256" key="4">
    <source>
        <dbReference type="ARBA" id="ARBA00022989"/>
    </source>
</evidence>
<feature type="transmembrane region" description="Helical" evidence="6">
    <location>
        <begin position="7"/>
        <end position="28"/>
    </location>
</feature>
<evidence type="ECO:0000256" key="1">
    <source>
        <dbReference type="ARBA" id="ARBA00004651"/>
    </source>
</evidence>
<feature type="transmembrane region" description="Helical" evidence="6">
    <location>
        <begin position="294"/>
        <end position="313"/>
    </location>
</feature>
<dbReference type="InterPro" id="IPR051679">
    <property type="entry name" value="DASS-Related_Transporters"/>
</dbReference>
<feature type="transmembrane region" description="Helical" evidence="6">
    <location>
        <begin position="265"/>
        <end position="282"/>
    </location>
</feature>
<evidence type="ECO:0000256" key="6">
    <source>
        <dbReference type="SAM" id="Phobius"/>
    </source>
</evidence>
<dbReference type="AlphaFoldDB" id="A0A069RIC4"/>
<feature type="transmembrane region" description="Helical" evidence="6">
    <location>
        <begin position="87"/>
        <end position="111"/>
    </location>
</feature>
<feature type="transmembrane region" description="Helical" evidence="6">
    <location>
        <begin position="123"/>
        <end position="143"/>
    </location>
</feature>
<dbReference type="STRING" id="1121324.CLIT_23c02740"/>
<organism evidence="7 8">
    <name type="scientific">Peptoclostridium litorale DSM 5388</name>
    <dbReference type="NCBI Taxonomy" id="1121324"/>
    <lineage>
        <taxon>Bacteria</taxon>
        <taxon>Bacillati</taxon>
        <taxon>Bacillota</taxon>
        <taxon>Clostridia</taxon>
        <taxon>Peptostreptococcales</taxon>
        <taxon>Peptoclostridiaceae</taxon>
        <taxon>Peptoclostridium</taxon>
    </lineage>
</organism>
<feature type="transmembrane region" description="Helical" evidence="6">
    <location>
        <begin position="208"/>
        <end position="226"/>
    </location>
</feature>
<dbReference type="Pfam" id="PF03606">
    <property type="entry name" value="DcuC"/>
    <property type="match status" value="1"/>
</dbReference>
<proteinExistence type="predicted"/>
<keyword evidence="2" id="KW-1003">Cell membrane</keyword>
<keyword evidence="8" id="KW-1185">Reference proteome</keyword>
<dbReference type="eggNOG" id="COG1288">
    <property type="taxonomic scope" value="Bacteria"/>
</dbReference>
<dbReference type="PANTHER" id="PTHR43652">
    <property type="entry name" value="BASIC AMINO ACID ANTIPORTER YFCC-RELATED"/>
    <property type="match status" value="1"/>
</dbReference>
<feature type="transmembrane region" description="Helical" evidence="6">
    <location>
        <begin position="452"/>
        <end position="475"/>
    </location>
</feature>
<feature type="transmembrane region" description="Helical" evidence="6">
    <location>
        <begin position="149"/>
        <end position="173"/>
    </location>
</feature>
<dbReference type="PANTHER" id="PTHR43652:SF6">
    <property type="entry name" value="ARGININE REPRESSOR"/>
    <property type="match status" value="1"/>
</dbReference>
<protein>
    <submittedName>
        <fullName evidence="7">Putative membrane protein</fullName>
    </submittedName>
</protein>
<keyword evidence="3 6" id="KW-0812">Transmembrane</keyword>
<comment type="caution">
    <text evidence="7">The sequence shown here is derived from an EMBL/GenBank/DDBJ whole genome shotgun (WGS) entry which is preliminary data.</text>
</comment>
<sequence length="478" mass="51435">MEGRIKVPHTLTLLFGIIILMASLTWIVPSGEFDYAKDAKKPTPIAGTYKQVEKVQRENGVVVQDTRQALTGVLTAPMKGTVAAADVVVFVLLLGGAFGILGSTGAIEAGVSRVVKMLAGREMLIIPVAMLLFGLGGTIMGMAEETLPFYMIFIPLMMSMGYDSLTGAMIIFLGAQTGVTASTSNPFAVGIAQASAGIPISSGIEFRWIQFFIYMSISIAFVMWYAKRVKNNPKLSPMYEIDKKNREHFLSSECQSMANFRWHHGAILAGFMAGIGLMSYGVKELGWYIEEITMVFLAIALFAGIVAMIAGVMTEKDVAGSFVEGCKDICFAALVIGVARGILIVAQDGKIIDTILNSLAGTLNGLPKGVFTTLNLLIQTVINFLVPSSSAQAALTMPLMAPLGDLVKVDRQVIVTAYQYGCGIGHFIFPTQGILMAALSISKIPFQKWLKVILPLVTVLWFVAAVFLFIGLKIYPVG</sequence>
<keyword evidence="4 6" id="KW-1133">Transmembrane helix</keyword>
<gene>
    <name evidence="7" type="ORF">CLIT_23c02740</name>
</gene>
<keyword evidence="5 6" id="KW-0472">Membrane</keyword>